<dbReference type="PANTHER" id="PTHR45138">
    <property type="entry name" value="REGULATORY COMPONENTS OF SENSORY TRANSDUCTION SYSTEM"/>
    <property type="match status" value="1"/>
</dbReference>
<dbReference type="GeneID" id="61064912"/>
<feature type="transmembrane region" description="Helical" evidence="3">
    <location>
        <begin position="114"/>
        <end position="135"/>
    </location>
</feature>
<evidence type="ECO:0000256" key="1">
    <source>
        <dbReference type="ARBA" id="ARBA00012528"/>
    </source>
</evidence>
<dbReference type="SMART" id="SM00267">
    <property type="entry name" value="GGDEF"/>
    <property type="match status" value="1"/>
</dbReference>
<proteinExistence type="predicted"/>
<dbReference type="InterPro" id="IPR029787">
    <property type="entry name" value="Nucleotide_cyclase"/>
</dbReference>
<feature type="transmembrane region" description="Helical" evidence="3">
    <location>
        <begin position="21"/>
        <end position="38"/>
    </location>
</feature>
<keyword evidence="3" id="KW-1133">Transmembrane helix</keyword>
<dbReference type="EC" id="2.7.7.65" evidence="1"/>
<evidence type="ECO:0000256" key="2">
    <source>
        <dbReference type="ARBA" id="ARBA00034247"/>
    </source>
</evidence>
<organism evidence="5 6">
    <name type="scientific">Campylobacter fetus subsp. venerealis NCTC 10354</name>
    <dbReference type="NCBI Taxonomy" id="983328"/>
    <lineage>
        <taxon>Bacteria</taxon>
        <taxon>Pseudomonadati</taxon>
        <taxon>Campylobacterota</taxon>
        <taxon>Epsilonproteobacteria</taxon>
        <taxon>Campylobacterales</taxon>
        <taxon>Campylobacteraceae</taxon>
        <taxon>Campylobacter</taxon>
        <taxon>Campylobacter fetus subsp. venerealis bv. venerealis</taxon>
    </lineage>
</organism>
<keyword evidence="3" id="KW-0812">Transmembrane</keyword>
<dbReference type="NCBIfam" id="TIGR00254">
    <property type="entry name" value="GGDEF"/>
    <property type="match status" value="1"/>
</dbReference>
<feature type="transmembrane region" description="Helical" evidence="3">
    <location>
        <begin position="82"/>
        <end position="108"/>
    </location>
</feature>
<dbReference type="Pfam" id="PF00990">
    <property type="entry name" value="GGDEF"/>
    <property type="match status" value="1"/>
</dbReference>
<dbReference type="RefSeq" id="WP_167497339.1">
    <property type="nucleotide sequence ID" value="NZ_CP043435.1"/>
</dbReference>
<protein>
    <recommendedName>
        <fullName evidence="1">diguanylate cyclase</fullName>
        <ecNumber evidence="1">2.7.7.65</ecNumber>
    </recommendedName>
</protein>
<dbReference type="InterPro" id="IPR043128">
    <property type="entry name" value="Rev_trsase/Diguanyl_cyclase"/>
</dbReference>
<dbReference type="PROSITE" id="PS50887">
    <property type="entry name" value="GGDEF"/>
    <property type="match status" value="1"/>
</dbReference>
<dbReference type="PANTHER" id="PTHR45138:SF9">
    <property type="entry name" value="DIGUANYLATE CYCLASE DGCM-RELATED"/>
    <property type="match status" value="1"/>
</dbReference>
<dbReference type="EMBL" id="CP043435">
    <property type="protein sequence ID" value="QEL45019.1"/>
    <property type="molecule type" value="Genomic_DNA"/>
</dbReference>
<evidence type="ECO:0000256" key="3">
    <source>
        <dbReference type="SAM" id="Phobius"/>
    </source>
</evidence>
<evidence type="ECO:0000313" key="5">
    <source>
        <dbReference type="EMBL" id="QEL45019.1"/>
    </source>
</evidence>
<dbReference type="Proteomes" id="UP000322035">
    <property type="component" value="Chromosome"/>
</dbReference>
<dbReference type="CDD" id="cd01949">
    <property type="entry name" value="GGDEF"/>
    <property type="match status" value="1"/>
</dbReference>
<dbReference type="AlphaFoldDB" id="A0AAE6IZ25"/>
<sequence>MKQIIQEIKLESAQNVYHKLLVIYLLLLFAYCIVFAYFGMSFLLINGAITFAISIIIYDELYEEKYQSLINIWIQLSGTYNIVCDIIVMGWGYGFELFLVGLIAIYYSSAIKNSYFKIIIVVAQSITYLVLHYLFAHQDINYGNDDLKHISYISGFLAIVFVFFFLHQNLNIVGAVDILNLQRKKKDYQRIAEHDFLTGFYTRAPMRQMLTSRLSMLKNEELKSICIILCDLDNFKNINDTLGHIFGDTILSRVAASLKSSFIKYGKLCRWGGEEFLIILENKNATDIKDIIESARLKVEKLNPEGIKVSVTFGALYLTKIEADFELEPAISIVDELMYYGKSQGKNRLVFKNYEYKK</sequence>
<feature type="transmembrane region" description="Helical" evidence="3">
    <location>
        <begin position="147"/>
        <end position="166"/>
    </location>
</feature>
<gene>
    <name evidence="5" type="ORF">CFVT_1075</name>
</gene>
<comment type="catalytic activity">
    <reaction evidence="2">
        <text>2 GTP = 3',3'-c-di-GMP + 2 diphosphate</text>
        <dbReference type="Rhea" id="RHEA:24898"/>
        <dbReference type="ChEBI" id="CHEBI:33019"/>
        <dbReference type="ChEBI" id="CHEBI:37565"/>
        <dbReference type="ChEBI" id="CHEBI:58805"/>
        <dbReference type="EC" id="2.7.7.65"/>
    </reaction>
</comment>
<dbReference type="InterPro" id="IPR000160">
    <property type="entry name" value="GGDEF_dom"/>
</dbReference>
<dbReference type="GO" id="GO:0052621">
    <property type="term" value="F:diguanylate cyclase activity"/>
    <property type="evidence" value="ECO:0007669"/>
    <property type="project" value="UniProtKB-EC"/>
</dbReference>
<accession>A0AAE6IZ25</accession>
<dbReference type="Gene3D" id="3.30.70.270">
    <property type="match status" value="1"/>
</dbReference>
<evidence type="ECO:0000259" key="4">
    <source>
        <dbReference type="PROSITE" id="PS50887"/>
    </source>
</evidence>
<name>A0AAE6IZ25_CAMFE</name>
<feature type="domain" description="GGDEF" evidence="4">
    <location>
        <begin position="223"/>
        <end position="354"/>
    </location>
</feature>
<keyword evidence="3" id="KW-0472">Membrane</keyword>
<dbReference type="InterPro" id="IPR050469">
    <property type="entry name" value="Diguanylate_Cyclase"/>
</dbReference>
<reference evidence="5 6" key="1">
    <citation type="submission" date="2019-08" db="EMBL/GenBank/DDBJ databases">
        <title>Complete genomes of the Campylobacter fetus subsp. venerealis, Campylobacter lari subsp. concheus, Campylobacter sputorum bv. sputorum and Campylobacter volucris type strains.</title>
        <authorList>
            <person name="Miller W.G."/>
            <person name="Yee E."/>
        </authorList>
    </citation>
    <scope>NUCLEOTIDE SEQUENCE [LARGE SCALE GENOMIC DNA]</scope>
    <source>
        <strain evidence="5 6">NCTC 10354</strain>
    </source>
</reference>
<evidence type="ECO:0000313" key="6">
    <source>
        <dbReference type="Proteomes" id="UP000322035"/>
    </source>
</evidence>
<dbReference type="SUPFAM" id="SSF55073">
    <property type="entry name" value="Nucleotide cyclase"/>
    <property type="match status" value="1"/>
</dbReference>